<name>A0ABQ8HKS3_9ROSI</name>
<dbReference type="EMBL" id="JAFEMO010000009">
    <property type="protein sequence ID" value="KAH7564939.1"/>
    <property type="molecule type" value="Genomic_DNA"/>
</dbReference>
<evidence type="ECO:0000313" key="2">
    <source>
        <dbReference type="Proteomes" id="UP000827721"/>
    </source>
</evidence>
<protein>
    <submittedName>
        <fullName evidence="1">Uncharacterized protein</fullName>
    </submittedName>
</protein>
<accession>A0ABQ8HKS3</accession>
<keyword evidence="2" id="KW-1185">Reference proteome</keyword>
<gene>
    <name evidence="1" type="ORF">JRO89_XS09G0079400</name>
</gene>
<dbReference type="Proteomes" id="UP000827721">
    <property type="component" value="Unassembled WGS sequence"/>
</dbReference>
<comment type="caution">
    <text evidence="1">The sequence shown here is derived from an EMBL/GenBank/DDBJ whole genome shotgun (WGS) entry which is preliminary data.</text>
</comment>
<organism evidence="1 2">
    <name type="scientific">Xanthoceras sorbifolium</name>
    <dbReference type="NCBI Taxonomy" id="99658"/>
    <lineage>
        <taxon>Eukaryota</taxon>
        <taxon>Viridiplantae</taxon>
        <taxon>Streptophyta</taxon>
        <taxon>Embryophyta</taxon>
        <taxon>Tracheophyta</taxon>
        <taxon>Spermatophyta</taxon>
        <taxon>Magnoliopsida</taxon>
        <taxon>eudicotyledons</taxon>
        <taxon>Gunneridae</taxon>
        <taxon>Pentapetalae</taxon>
        <taxon>rosids</taxon>
        <taxon>malvids</taxon>
        <taxon>Sapindales</taxon>
        <taxon>Sapindaceae</taxon>
        <taxon>Xanthoceroideae</taxon>
        <taxon>Xanthoceras</taxon>
    </lineage>
</organism>
<evidence type="ECO:0000313" key="1">
    <source>
        <dbReference type="EMBL" id="KAH7564939.1"/>
    </source>
</evidence>
<sequence>MELHKIPAGIFAKLCRLQNLVVHWGLEIQRVAVEEATRLKNLDSVKAQFHNLQDFNCYVKSLSSHGGPNEYGLFLYPKDMEMHPSDWRLISFNINKEDTMPIIALAFRRSNSSRCSLTTARTTSPMDTMPIIALTKTISNLSVGQICMIYKEAYQSSSDLSSPPPALEKIDVSEEWWEALE</sequence>
<reference evidence="1 2" key="1">
    <citation type="submission" date="2021-02" db="EMBL/GenBank/DDBJ databases">
        <title>Plant Genome Project.</title>
        <authorList>
            <person name="Zhang R.-G."/>
        </authorList>
    </citation>
    <scope>NUCLEOTIDE SEQUENCE [LARGE SCALE GENOMIC DNA]</scope>
    <source>
        <tissue evidence="1">Leaves</tissue>
    </source>
</reference>
<proteinExistence type="predicted"/>